<dbReference type="AlphaFoldDB" id="A0A4U6TJY7"/>
<evidence type="ECO:0000313" key="3">
    <source>
        <dbReference type="Proteomes" id="UP000298652"/>
    </source>
</evidence>
<keyword evidence="3" id="KW-1185">Reference proteome</keyword>
<reference evidence="2" key="1">
    <citation type="submission" date="2019-03" db="EMBL/GenBank/DDBJ databases">
        <title>WGS assembly of Setaria viridis.</title>
        <authorList>
            <person name="Huang P."/>
            <person name="Jenkins J."/>
            <person name="Grimwood J."/>
            <person name="Barry K."/>
            <person name="Healey A."/>
            <person name="Mamidi S."/>
            <person name="Sreedasyam A."/>
            <person name="Shu S."/>
            <person name="Feldman M."/>
            <person name="Wu J."/>
            <person name="Yu Y."/>
            <person name="Chen C."/>
            <person name="Johnson J."/>
            <person name="Rokhsar D."/>
            <person name="Baxter I."/>
            <person name="Schmutz J."/>
            <person name="Brutnell T."/>
            <person name="Kellogg E."/>
        </authorList>
    </citation>
    <scope>NUCLEOTIDE SEQUENCE [LARGE SCALE GENOMIC DNA]</scope>
</reference>
<feature type="region of interest" description="Disordered" evidence="1">
    <location>
        <begin position="17"/>
        <end position="61"/>
    </location>
</feature>
<dbReference type="Proteomes" id="UP000298652">
    <property type="component" value="Chromosome 8"/>
</dbReference>
<proteinExistence type="predicted"/>
<accession>A0A4U6TJY7</accession>
<evidence type="ECO:0000256" key="1">
    <source>
        <dbReference type="SAM" id="MobiDB-lite"/>
    </source>
</evidence>
<name>A0A4U6TJY7_SETVI</name>
<evidence type="ECO:0000313" key="2">
    <source>
        <dbReference type="EMBL" id="TKW02770.1"/>
    </source>
</evidence>
<protein>
    <submittedName>
        <fullName evidence="2">Uncharacterized protein</fullName>
    </submittedName>
</protein>
<gene>
    <name evidence="2" type="ORF">SEVIR_8G261600v2</name>
</gene>
<sequence length="123" mass="12852">MAELGLRWRTGSAAYLVKGGATGRPPQPPAARRASMTSPASLARGGARGCADLPNQRWQGPSLRRRVAPQLGCGGAAASQAWPRGGGGRGLGWADSDSIHLTIRNVDIRLTIRLAKPNLDTST</sequence>
<dbReference type="Gramene" id="TKW02770">
    <property type="protein sequence ID" value="TKW02770"/>
    <property type="gene ID" value="SEVIR_8G261600v2"/>
</dbReference>
<dbReference type="EMBL" id="CM016559">
    <property type="protein sequence ID" value="TKW02770.1"/>
    <property type="molecule type" value="Genomic_DNA"/>
</dbReference>
<organism evidence="2 3">
    <name type="scientific">Setaria viridis</name>
    <name type="common">Green bristlegrass</name>
    <name type="synonym">Setaria italica subsp. viridis</name>
    <dbReference type="NCBI Taxonomy" id="4556"/>
    <lineage>
        <taxon>Eukaryota</taxon>
        <taxon>Viridiplantae</taxon>
        <taxon>Streptophyta</taxon>
        <taxon>Embryophyta</taxon>
        <taxon>Tracheophyta</taxon>
        <taxon>Spermatophyta</taxon>
        <taxon>Magnoliopsida</taxon>
        <taxon>Liliopsida</taxon>
        <taxon>Poales</taxon>
        <taxon>Poaceae</taxon>
        <taxon>PACMAD clade</taxon>
        <taxon>Panicoideae</taxon>
        <taxon>Panicodae</taxon>
        <taxon>Paniceae</taxon>
        <taxon>Cenchrinae</taxon>
        <taxon>Setaria</taxon>
    </lineage>
</organism>